<feature type="domain" description="GmrSD restriction endonucleases C-terminal" evidence="3">
    <location>
        <begin position="452"/>
        <end position="610"/>
    </location>
</feature>
<gene>
    <name evidence="4" type="ORF">B5D80_28015</name>
</gene>
<dbReference type="Pfam" id="PF07510">
    <property type="entry name" value="GmrSD_C"/>
    <property type="match status" value="1"/>
</dbReference>
<feature type="domain" description="GmrSD restriction endonucleases N-terminal" evidence="2">
    <location>
        <begin position="15"/>
        <end position="251"/>
    </location>
</feature>
<evidence type="ECO:0000259" key="3">
    <source>
        <dbReference type="Pfam" id="PF07510"/>
    </source>
</evidence>
<dbReference type="AlphaFoldDB" id="A0A246REJ2"/>
<accession>A0A246REJ2</accession>
<proteinExistence type="predicted"/>
<dbReference type="EMBL" id="MZMV01000070">
    <property type="protein sequence ID" value="OWV00279.1"/>
    <property type="molecule type" value="Genomic_DNA"/>
</dbReference>
<dbReference type="Proteomes" id="UP000197174">
    <property type="component" value="Unassembled WGS sequence"/>
</dbReference>
<evidence type="ECO:0000259" key="2">
    <source>
        <dbReference type="Pfam" id="PF03235"/>
    </source>
</evidence>
<reference evidence="4 5" key="1">
    <citation type="submission" date="2017-03" db="EMBL/GenBank/DDBJ databases">
        <title>Whole genome sequence of Micromonospora wenchangensis, isolated from mangrove soil.</title>
        <authorList>
            <person name="Yang H."/>
        </authorList>
    </citation>
    <scope>NUCLEOTIDE SEQUENCE [LARGE SCALE GENOMIC DNA]</scope>
    <source>
        <strain evidence="4 5">CCTCC AA 2012002</strain>
    </source>
</reference>
<feature type="region of interest" description="Disordered" evidence="1">
    <location>
        <begin position="626"/>
        <end position="655"/>
    </location>
</feature>
<comment type="caution">
    <text evidence="4">The sequence shown here is derived from an EMBL/GenBank/DDBJ whole genome shotgun (WGS) entry which is preliminary data.</text>
</comment>
<dbReference type="PANTHER" id="PTHR35149">
    <property type="entry name" value="SLL5132 PROTEIN"/>
    <property type="match status" value="1"/>
</dbReference>
<organism evidence="4 5">
    <name type="scientific">Micromonospora wenchangensis</name>
    <dbReference type="NCBI Taxonomy" id="1185415"/>
    <lineage>
        <taxon>Bacteria</taxon>
        <taxon>Bacillati</taxon>
        <taxon>Actinomycetota</taxon>
        <taxon>Actinomycetes</taxon>
        <taxon>Micromonosporales</taxon>
        <taxon>Micromonosporaceae</taxon>
        <taxon>Micromonospora</taxon>
    </lineage>
</organism>
<evidence type="ECO:0000313" key="5">
    <source>
        <dbReference type="Proteomes" id="UP000197174"/>
    </source>
</evidence>
<dbReference type="InterPro" id="IPR004919">
    <property type="entry name" value="GmrSD_N"/>
</dbReference>
<keyword evidence="5" id="KW-1185">Reference proteome</keyword>
<evidence type="ECO:0000256" key="1">
    <source>
        <dbReference type="SAM" id="MobiDB-lite"/>
    </source>
</evidence>
<sequence length="655" mass="73590">MGVAPVKADALSPRQLFDGKVHYEIPPFQRPYVWNEEDQWAPLWADVIRVAESRVVATGAEPAVPHHFLGAVVYESKPPVVGDVTRHMVIDGQQRMTTIQLMIDAVQAAVDERGHDLLAEDLEGLILNRSSAFKGKPERFKLWPSKHDRPAFAQAMDPKPGWVGEHRIISAHEFFSTEAHAWLAGTPDDDGNTPPGSEYARAEALSATLRDGLYIVAINLTGHDDSQLIFETLNDRGTPLLKADLIKNWVFQRGVKAGADIEDWSETHWVDFDGDWWRAEIVQGRHQRSRIDIFVQYWLTMRLRDEVKTEQVFRVFTEYAAPYMSSPDGANKLLGEFRRDADTYRALANLPEDTAQGSFYSRVIETMGLAATSPLLLWLLSDNHRVPAKQLEIALEALESWVMRRTLLRMTMKDVNKTMVSILKLLDRSPIDAAGDTVRNFLADQRADARLWPTDATVKAELPSLKLYGYLRQSRLRVVLEAIEKKLRTTFHENVALPAKLEIEHVMPRSWQAHWNPEPRLTPEQAADRDRRIQTLGNLTLVTKNLNGALSNRPWTDTEAAGMTSGGEAGLGKRSLLEKYSLLVLSKDLIRDHPDAWRDADIEARAAELTDHICQVWPGPPVETHAGETAQPGGCSVPSQQTWGDVPANAVHDPT</sequence>
<dbReference type="PANTHER" id="PTHR35149:SF1">
    <property type="entry name" value="DUF5655 DOMAIN-CONTAINING PROTEIN"/>
    <property type="match status" value="1"/>
</dbReference>
<evidence type="ECO:0008006" key="6">
    <source>
        <dbReference type="Google" id="ProtNLM"/>
    </source>
</evidence>
<evidence type="ECO:0000313" key="4">
    <source>
        <dbReference type="EMBL" id="OWV00279.1"/>
    </source>
</evidence>
<protein>
    <recommendedName>
        <fullName evidence="6">DUF262 domain-containing protein</fullName>
    </recommendedName>
</protein>
<dbReference type="Pfam" id="PF03235">
    <property type="entry name" value="GmrSD_N"/>
    <property type="match status" value="1"/>
</dbReference>
<dbReference type="InterPro" id="IPR011089">
    <property type="entry name" value="GmrSD_C"/>
</dbReference>
<name>A0A246REJ2_9ACTN</name>